<dbReference type="KEGG" id="nae:BHE16_01260"/>
<gene>
    <name evidence="2" type="ORF">BHE16_01260</name>
</gene>
<dbReference type="AlphaFoldDB" id="A0A1L2ZKD1"/>
<protein>
    <recommendedName>
        <fullName evidence="4">ATP/GTP-binding protein</fullName>
    </recommendedName>
</protein>
<accession>A0A1L2ZKD1</accession>
<evidence type="ECO:0000313" key="2">
    <source>
        <dbReference type="EMBL" id="APF39875.1"/>
    </source>
</evidence>
<evidence type="ECO:0008006" key="4">
    <source>
        <dbReference type="Google" id="ProtNLM"/>
    </source>
</evidence>
<keyword evidence="3" id="KW-1185">Reference proteome</keyword>
<evidence type="ECO:0000256" key="1">
    <source>
        <dbReference type="SAM" id="MobiDB-lite"/>
    </source>
</evidence>
<feature type="compositionally biased region" description="Basic and acidic residues" evidence="1">
    <location>
        <begin position="23"/>
        <end position="41"/>
    </location>
</feature>
<dbReference type="Proteomes" id="UP000183530">
    <property type="component" value="Chromosome"/>
</dbReference>
<proteinExistence type="predicted"/>
<dbReference type="RefSeq" id="WP_071893350.1">
    <property type="nucleotide sequence ID" value="NZ_CP018135.1"/>
</dbReference>
<sequence>MPRSNRPRRSAARRGSAQGSGFRGKDFGGGDPRDISERRESPLFTGNYRVETAKDGEWHVVDVPGFRAMKTYICPGCRRDITPGTPHKVAWRSDHWSGEEKSAAERRHWHVKCWSARGTLF</sequence>
<evidence type="ECO:0000313" key="3">
    <source>
        <dbReference type="Proteomes" id="UP000183530"/>
    </source>
</evidence>
<dbReference type="EMBL" id="CP018135">
    <property type="protein sequence ID" value="APF39875.1"/>
    <property type="molecule type" value="Genomic_DNA"/>
</dbReference>
<name>A0A1L2ZKD1_9MICC</name>
<dbReference type="OrthoDB" id="3381577at2"/>
<feature type="region of interest" description="Disordered" evidence="1">
    <location>
        <begin position="1"/>
        <end position="43"/>
    </location>
</feature>
<feature type="compositionally biased region" description="Basic residues" evidence="1">
    <location>
        <begin position="1"/>
        <end position="12"/>
    </location>
</feature>
<dbReference type="STRING" id="556325.BHE16_01260"/>
<organism evidence="2 3">
    <name type="scientific">Neomicrococcus aestuarii</name>
    <dbReference type="NCBI Taxonomy" id="556325"/>
    <lineage>
        <taxon>Bacteria</taxon>
        <taxon>Bacillati</taxon>
        <taxon>Actinomycetota</taxon>
        <taxon>Actinomycetes</taxon>
        <taxon>Micrococcales</taxon>
        <taxon>Micrococcaceae</taxon>
        <taxon>Neomicrococcus</taxon>
    </lineage>
</organism>
<reference evidence="2 3" key="1">
    <citation type="submission" date="2016-11" db="EMBL/GenBank/DDBJ databases">
        <title>Genome sequencing of Zhihengliuella aestuarii B18 antagonistic to Plasmodiophora brassicae.</title>
        <authorList>
            <person name="Luo Y."/>
        </authorList>
    </citation>
    <scope>NUCLEOTIDE SEQUENCE [LARGE SCALE GENOMIC DNA]</scope>
    <source>
        <strain evidence="2 3">B18</strain>
    </source>
</reference>